<dbReference type="PANTHER" id="PTHR13774">
    <property type="entry name" value="PHENAZINE BIOSYNTHESIS PROTEIN"/>
    <property type="match status" value="1"/>
</dbReference>
<name>A0ABP9DYD5_9GAMM</name>
<dbReference type="PIRSF" id="PIRSF016184">
    <property type="entry name" value="PhzC_PhzF"/>
    <property type="match status" value="1"/>
</dbReference>
<dbReference type="Proteomes" id="UP001501323">
    <property type="component" value="Unassembled WGS sequence"/>
</dbReference>
<reference evidence="3" key="1">
    <citation type="journal article" date="2019" name="Int. J. Syst. Evol. Microbiol.">
        <title>The Global Catalogue of Microorganisms (GCM) 10K type strain sequencing project: providing services to taxonomists for standard genome sequencing and annotation.</title>
        <authorList>
            <consortium name="The Broad Institute Genomics Platform"/>
            <consortium name="The Broad Institute Genome Sequencing Center for Infectious Disease"/>
            <person name="Wu L."/>
            <person name="Ma J."/>
        </authorList>
    </citation>
    <scope>NUCLEOTIDE SEQUENCE [LARGE SCALE GENOMIC DNA]</scope>
    <source>
        <strain evidence="3">JCM 18392</strain>
    </source>
</reference>
<dbReference type="PANTHER" id="PTHR13774:SF32">
    <property type="entry name" value="ANTISENSE-ENHANCING SEQUENCE 1"/>
    <property type="match status" value="1"/>
</dbReference>
<comment type="caution">
    <text evidence="2">The sequence shown here is derived from an EMBL/GenBank/DDBJ whole genome shotgun (WGS) entry which is preliminary data.</text>
</comment>
<dbReference type="RefSeq" id="WP_345294652.1">
    <property type="nucleotide sequence ID" value="NZ_BAABJY010000002.1"/>
</dbReference>
<gene>
    <name evidence="2" type="ORF">GCM10023332_12320</name>
</gene>
<proteinExistence type="inferred from homology"/>
<evidence type="ECO:0000313" key="3">
    <source>
        <dbReference type="Proteomes" id="UP001501323"/>
    </source>
</evidence>
<dbReference type="SUPFAM" id="SSF54506">
    <property type="entry name" value="Diaminopimelate epimerase-like"/>
    <property type="match status" value="1"/>
</dbReference>
<dbReference type="Pfam" id="PF02567">
    <property type="entry name" value="PhzC-PhzF"/>
    <property type="match status" value="1"/>
</dbReference>
<sequence length="291" mass="30807">MTKRRWLQLDVFADRPGAGNPLGVVVDAQGMAPATMQAIAAWTNLSETIFLLPPTVDGADYRVRIFTPRQELPFAGHPSVGAAWAIHQANENAANGGRLMQECAAGLLPVRIDGAGLAHVRAPRATRLETDAGSLLDRATAGFAPGQLAPALWNNGPCWWLVQLADDQAVRRAVPDLPAIAALTRATGAVGLAVFGSATDPGHDLVVRAFCPADNIPEDPVTGSANACIAAALHAADQWPNAGERAEGRRYVASQGREVGRDGRVQVEVDGDAEVWIGGQVQRVIEGEFHW</sequence>
<dbReference type="EMBL" id="BAABJY010000002">
    <property type="protein sequence ID" value="GAA4861853.1"/>
    <property type="molecule type" value="Genomic_DNA"/>
</dbReference>
<comment type="similarity">
    <text evidence="1">Belongs to the PhzF family.</text>
</comment>
<dbReference type="Gene3D" id="3.10.310.10">
    <property type="entry name" value="Diaminopimelate Epimerase, Chain A, domain 1"/>
    <property type="match status" value="2"/>
</dbReference>
<evidence type="ECO:0000256" key="1">
    <source>
        <dbReference type="ARBA" id="ARBA00008270"/>
    </source>
</evidence>
<organism evidence="2 3">
    <name type="scientific">Luteimonas vadosa</name>
    <dbReference type="NCBI Taxonomy" id="1165507"/>
    <lineage>
        <taxon>Bacteria</taxon>
        <taxon>Pseudomonadati</taxon>
        <taxon>Pseudomonadota</taxon>
        <taxon>Gammaproteobacteria</taxon>
        <taxon>Lysobacterales</taxon>
        <taxon>Lysobacteraceae</taxon>
        <taxon>Luteimonas</taxon>
    </lineage>
</organism>
<keyword evidence="3" id="KW-1185">Reference proteome</keyword>
<protein>
    <submittedName>
        <fullName evidence="2">PhzF family phenazine biosynthesis protein</fullName>
    </submittedName>
</protein>
<accession>A0ABP9DYD5</accession>
<evidence type="ECO:0000313" key="2">
    <source>
        <dbReference type="EMBL" id="GAA4861853.1"/>
    </source>
</evidence>
<dbReference type="InterPro" id="IPR003719">
    <property type="entry name" value="Phenazine_PhzF-like"/>
</dbReference>
<dbReference type="NCBIfam" id="TIGR00654">
    <property type="entry name" value="PhzF_family"/>
    <property type="match status" value="1"/>
</dbReference>